<name>A0AB34IUJ8_PRYPA</name>
<proteinExistence type="predicted"/>
<comment type="caution">
    <text evidence="2">The sequence shown here is derived from an EMBL/GenBank/DDBJ whole genome shotgun (WGS) entry which is preliminary data.</text>
</comment>
<gene>
    <name evidence="2" type="ORF">AB1Y20_007291</name>
</gene>
<reference evidence="2 3" key="1">
    <citation type="journal article" date="2024" name="Science">
        <title>Giant polyketide synthase enzymes in the biosynthesis of giant marine polyether toxins.</title>
        <authorList>
            <person name="Fallon T.R."/>
            <person name="Shende V.V."/>
            <person name="Wierzbicki I.H."/>
            <person name="Pendleton A.L."/>
            <person name="Watervoot N.F."/>
            <person name="Auber R.P."/>
            <person name="Gonzalez D.J."/>
            <person name="Wisecaver J.H."/>
            <person name="Moore B.S."/>
        </authorList>
    </citation>
    <scope>NUCLEOTIDE SEQUENCE [LARGE SCALE GENOMIC DNA]</scope>
    <source>
        <strain evidence="2 3">12B1</strain>
    </source>
</reference>
<evidence type="ECO:0000313" key="2">
    <source>
        <dbReference type="EMBL" id="KAL1507676.1"/>
    </source>
</evidence>
<organism evidence="2 3">
    <name type="scientific">Prymnesium parvum</name>
    <name type="common">Toxic golden alga</name>
    <dbReference type="NCBI Taxonomy" id="97485"/>
    <lineage>
        <taxon>Eukaryota</taxon>
        <taxon>Haptista</taxon>
        <taxon>Haptophyta</taxon>
        <taxon>Prymnesiophyceae</taxon>
        <taxon>Prymnesiales</taxon>
        <taxon>Prymnesiaceae</taxon>
        <taxon>Prymnesium</taxon>
    </lineage>
</organism>
<dbReference type="EMBL" id="JBGBPQ010000017">
    <property type="protein sequence ID" value="KAL1507676.1"/>
    <property type="molecule type" value="Genomic_DNA"/>
</dbReference>
<dbReference type="Proteomes" id="UP001515480">
    <property type="component" value="Unassembled WGS sequence"/>
</dbReference>
<evidence type="ECO:0000313" key="3">
    <source>
        <dbReference type="Proteomes" id="UP001515480"/>
    </source>
</evidence>
<protein>
    <submittedName>
        <fullName evidence="2">Uncharacterized protein</fullName>
    </submittedName>
</protein>
<evidence type="ECO:0000256" key="1">
    <source>
        <dbReference type="SAM" id="MobiDB-lite"/>
    </source>
</evidence>
<feature type="region of interest" description="Disordered" evidence="1">
    <location>
        <begin position="559"/>
        <end position="578"/>
    </location>
</feature>
<feature type="region of interest" description="Disordered" evidence="1">
    <location>
        <begin position="398"/>
        <end position="458"/>
    </location>
</feature>
<accession>A0AB34IUJ8</accession>
<sequence>MGSLTDLRAAATAIHTYSEEIVSANDFGPQLRAALDAATLHAASAASGGVGARELSIVALNGVATEWERLRSDGAAWEQTVADVTQMLAQHEALQRRRALLCVEQLQMALLSARALAAARPALDGDEACAGCAAAAAQLSRASLALAAAMASRARHAFAAGHLSPAPVLPAEALAEQDGALPHLRALACEKDLRWLRRLTLSQLLHAAAEMERALEAAEPHAEWPAALHPTAACAQCAAAWDGACVALAAAAPAGAAAGAAVAALLGLLRYLRPLALGAPPPPSWLRPLSRAHPRPALAAASAAAIQRRWRARQARWAHVRSLAAAAAAAAARGAALEARVLRTRAAILSDRSAEGAAAALLAALRPSLVVAALHDLQRRSMLHLACLALVLTPPPHPAAPPAAPPKLRYAQRPPGSLSLPSSHPPSQTPSPPRDAPNGAGRARASSPPLPAAEPRAEGGAVRAFWEAHFGGEASASFEKVRGALAAELGNLSSVDLQLLRLELMDERGRLSRGALGRIMWDEAGEAYGSVADAVKALLRHARAQLELQVEARMQQALSTRPAAAREPWKQQCSGYSA</sequence>
<dbReference type="AlphaFoldDB" id="A0AB34IUJ8"/>
<keyword evidence="3" id="KW-1185">Reference proteome</keyword>
<feature type="compositionally biased region" description="Pro residues" evidence="1">
    <location>
        <begin position="423"/>
        <end position="435"/>
    </location>
</feature>